<organism evidence="4 5">
    <name type="scientific">Oceanimonas doudoroffii</name>
    <dbReference type="NCBI Taxonomy" id="84158"/>
    <lineage>
        <taxon>Bacteria</taxon>
        <taxon>Pseudomonadati</taxon>
        <taxon>Pseudomonadota</taxon>
        <taxon>Gammaproteobacteria</taxon>
        <taxon>Aeromonadales</taxon>
        <taxon>Aeromonadaceae</taxon>
        <taxon>Oceanimonas</taxon>
    </lineage>
</organism>
<keyword evidence="4" id="KW-0282">Flagellum</keyword>
<keyword evidence="4" id="KW-0966">Cell projection</keyword>
<dbReference type="Gene3D" id="3.30.1330.60">
    <property type="entry name" value="OmpA-like domain"/>
    <property type="match status" value="1"/>
</dbReference>
<dbReference type="InterPro" id="IPR036737">
    <property type="entry name" value="OmpA-like_sf"/>
</dbReference>
<evidence type="ECO:0000313" key="4">
    <source>
        <dbReference type="EMBL" id="OXY82681.1"/>
    </source>
</evidence>
<dbReference type="Proteomes" id="UP000242757">
    <property type="component" value="Unassembled WGS sequence"/>
</dbReference>
<dbReference type="InterPro" id="IPR050330">
    <property type="entry name" value="Bact_OuterMem_StrucFunc"/>
</dbReference>
<dbReference type="Gene3D" id="2.60.40.2540">
    <property type="match status" value="1"/>
</dbReference>
<dbReference type="PANTHER" id="PTHR30329">
    <property type="entry name" value="STATOR ELEMENT OF FLAGELLAR MOTOR COMPLEX"/>
    <property type="match status" value="1"/>
</dbReference>
<dbReference type="InterPro" id="IPR006665">
    <property type="entry name" value="OmpA-like"/>
</dbReference>
<gene>
    <name evidence="4" type="ORF">B6S08_03975</name>
</gene>
<dbReference type="OrthoDB" id="6905929at2"/>
<evidence type="ECO:0000256" key="1">
    <source>
        <dbReference type="PROSITE-ProRule" id="PRU00473"/>
    </source>
</evidence>
<name>A0A233RH23_9GAMM</name>
<dbReference type="CDD" id="cd07185">
    <property type="entry name" value="OmpA_C-like"/>
    <property type="match status" value="1"/>
</dbReference>
<dbReference type="PROSITE" id="PS51123">
    <property type="entry name" value="OMPA_2"/>
    <property type="match status" value="1"/>
</dbReference>
<dbReference type="AlphaFoldDB" id="A0A233RH23"/>
<evidence type="ECO:0000256" key="2">
    <source>
        <dbReference type="SAM" id="SignalP"/>
    </source>
</evidence>
<feature type="domain" description="OmpA-like" evidence="3">
    <location>
        <begin position="171"/>
        <end position="288"/>
    </location>
</feature>
<sequence>MRKLMAVTGLVLSTASWAQPRTYVASLDHSRWRLAADSAVECRLEHGIPGFGSGAFVSRAGKQVNLVFELSPLRAMPTTRQATLRSESPYWQPGRAARAISQVTFYQQFDALVEQQNAWIMLDELSQGRWPTFYFRDWYAGDRTTGVGLSSVNFRARYAAFLDCQHNLLPYGFEDIAFSVLNYVNNADELTPHSRERLAMIADYVRADPNIGEVVINTYTDSFGTEFHNKQLSLLRAQAIRDRFLELGLPEISIRVEGHGERRPVADNSTPEGRDSNRRVVISLGRAPI</sequence>
<dbReference type="Pfam" id="PF00691">
    <property type="entry name" value="OmpA"/>
    <property type="match status" value="1"/>
</dbReference>
<protein>
    <submittedName>
        <fullName evidence="4">Flagellar protein MotY</fullName>
    </submittedName>
</protein>
<evidence type="ECO:0000313" key="5">
    <source>
        <dbReference type="Proteomes" id="UP000242757"/>
    </source>
</evidence>
<reference evidence="4 5" key="1">
    <citation type="submission" date="2017-08" db="EMBL/GenBank/DDBJ databases">
        <title>A Genome Sequence of Oceanimonas doudoroffii ATCC 27123T.</title>
        <authorList>
            <person name="Brennan M.A."/>
            <person name="Maclea K.S."/>
            <person name="Mcclelland W.D."/>
            <person name="Trachtenberg A.M."/>
        </authorList>
    </citation>
    <scope>NUCLEOTIDE SEQUENCE [LARGE SCALE GENOMIC DNA]</scope>
    <source>
        <strain evidence="4 5">ATCC 27123</strain>
    </source>
</reference>
<accession>A0A233RH23</accession>
<feature type="signal peptide" evidence="2">
    <location>
        <begin position="1"/>
        <end position="18"/>
    </location>
</feature>
<keyword evidence="5" id="KW-1185">Reference proteome</keyword>
<comment type="caution">
    <text evidence="4">The sequence shown here is derived from an EMBL/GenBank/DDBJ whole genome shotgun (WGS) entry which is preliminary data.</text>
</comment>
<dbReference type="EMBL" id="NBIM01000001">
    <property type="protein sequence ID" value="OXY82681.1"/>
    <property type="molecule type" value="Genomic_DNA"/>
</dbReference>
<dbReference type="RefSeq" id="WP_094199460.1">
    <property type="nucleotide sequence ID" value="NZ_NBIM01000001.1"/>
</dbReference>
<dbReference type="Pfam" id="PF18393">
    <property type="entry name" value="MotY_N"/>
    <property type="match status" value="1"/>
</dbReference>
<evidence type="ECO:0000259" key="3">
    <source>
        <dbReference type="PROSITE" id="PS51123"/>
    </source>
</evidence>
<feature type="chain" id="PRO_5013099255" evidence="2">
    <location>
        <begin position="19"/>
        <end position="289"/>
    </location>
</feature>
<proteinExistence type="predicted"/>
<keyword evidence="4" id="KW-0969">Cilium</keyword>
<dbReference type="SUPFAM" id="SSF103088">
    <property type="entry name" value="OmpA-like"/>
    <property type="match status" value="1"/>
</dbReference>
<dbReference type="PRINTS" id="PR01023">
    <property type="entry name" value="NAFLGMOTY"/>
</dbReference>
<keyword evidence="1" id="KW-0472">Membrane</keyword>
<keyword evidence="2" id="KW-0732">Signal</keyword>
<dbReference type="InterPro" id="IPR041544">
    <property type="entry name" value="MotY_N"/>
</dbReference>
<dbReference type="GO" id="GO:0016020">
    <property type="term" value="C:membrane"/>
    <property type="evidence" value="ECO:0007669"/>
    <property type="project" value="UniProtKB-UniRule"/>
</dbReference>
<dbReference type="PANTHER" id="PTHR30329:SF21">
    <property type="entry name" value="LIPOPROTEIN YIAD-RELATED"/>
    <property type="match status" value="1"/>
</dbReference>